<gene>
    <name evidence="1" type="ORF">NLG97_g7489</name>
</gene>
<protein>
    <submittedName>
        <fullName evidence="1">Uncharacterized protein</fullName>
    </submittedName>
</protein>
<evidence type="ECO:0000313" key="2">
    <source>
        <dbReference type="Proteomes" id="UP001148737"/>
    </source>
</evidence>
<organism evidence="1 2">
    <name type="scientific">Lecanicillium saksenae</name>
    <dbReference type="NCBI Taxonomy" id="468837"/>
    <lineage>
        <taxon>Eukaryota</taxon>
        <taxon>Fungi</taxon>
        <taxon>Dikarya</taxon>
        <taxon>Ascomycota</taxon>
        <taxon>Pezizomycotina</taxon>
        <taxon>Sordariomycetes</taxon>
        <taxon>Hypocreomycetidae</taxon>
        <taxon>Hypocreales</taxon>
        <taxon>Cordycipitaceae</taxon>
        <taxon>Lecanicillium</taxon>
    </lineage>
</organism>
<dbReference type="Proteomes" id="UP001148737">
    <property type="component" value="Unassembled WGS sequence"/>
</dbReference>
<reference evidence="1" key="1">
    <citation type="submission" date="2022-07" db="EMBL/GenBank/DDBJ databases">
        <title>Genome Sequence of Lecanicillium saksenae.</title>
        <authorList>
            <person name="Buettner E."/>
        </authorList>
    </citation>
    <scope>NUCLEOTIDE SEQUENCE</scope>
    <source>
        <strain evidence="1">VT-O1</strain>
    </source>
</reference>
<comment type="caution">
    <text evidence="1">The sequence shown here is derived from an EMBL/GenBank/DDBJ whole genome shotgun (WGS) entry which is preliminary data.</text>
</comment>
<sequence length="742" mass="81038">MCFTGAGLAALHYIATQQTKKSFTDSTYNVDRVETMALNIAFDDVAFEASDCTEREWRKLMVRESTLRVIGNFIVEHRGGGIPVELMILKAGSYNAQFRMSFRDGGSAVIRLPKGATTMFPEEKMRNAVAVMKLIQEKTTIPVPFILHWGTREESPLRLGPFIIMEYVKHDTDLGQALNIPGRSLQDPPALDPNIDHGKLKTLYRQVADILLQLSKLEFPAIGAVAGDRGWRLAGCSPSAVNVHERADSEDDCKRKYVARHLFHKLAREKNLTRASHETGPFKMWCVDLRPSNILVDEHLQVVAVIDLEFAYAAPAEFSYAAPCSLSTCDKTITPNCIRALYGIPKPTKAHPGNALGLFEAEGDEWNQDDLNKFLSDMKVNTPKGYGPETISVDNGTAPSQPGQAGPESMLDLEIVVPLIYPQNTTVYQYDPQDPPEGHNWNEVFNCFLDSLQGPFCKDDGAEGSGKDCNKYKIPNVLSVSWGDVEDPGLASFHKRQCTEWMKLGLAGTTVIFASGDDGAQARSECWGDNKDMLTPDGPSSCPYITSVGATYLPEHSNIGDPEHASLDFASGGGFSNIFPTPDWQVKAVSTYLKNAGLPFKSYNTSDGNLPHGSGKDVGIFNRGGRGYPDIAANGENAYTITNGNAELGAGTSMSAPLFASMISLINEDRLAAGKSVVGYINPSLYKMYENGDTFNDITFGGMNPESNCGTDGFQCTKGWDPVTGLGTPKYGPMHDFFMSLQ</sequence>
<evidence type="ECO:0000313" key="1">
    <source>
        <dbReference type="EMBL" id="KAJ3482728.1"/>
    </source>
</evidence>
<keyword evidence="2" id="KW-1185">Reference proteome</keyword>
<proteinExistence type="predicted"/>
<dbReference type="EMBL" id="JANAKD010001152">
    <property type="protein sequence ID" value="KAJ3482728.1"/>
    <property type="molecule type" value="Genomic_DNA"/>
</dbReference>
<accession>A0ACC1QPW8</accession>
<name>A0ACC1QPW8_9HYPO</name>